<organism evidence="1 2">
    <name type="scientific">Clytia hemisphaerica</name>
    <dbReference type="NCBI Taxonomy" id="252671"/>
    <lineage>
        <taxon>Eukaryota</taxon>
        <taxon>Metazoa</taxon>
        <taxon>Cnidaria</taxon>
        <taxon>Hydrozoa</taxon>
        <taxon>Hydroidolina</taxon>
        <taxon>Leptothecata</taxon>
        <taxon>Obeliida</taxon>
        <taxon>Clytiidae</taxon>
        <taxon>Clytia</taxon>
    </lineage>
</organism>
<name>A0A7M5X5S2_9CNID</name>
<sequence length="214" mass="24748">MALILYEPNPLPFLQVFEREERTFTMGDDLPVIKISQDWNKFGVAAVVWEAALILGTYLMTIREDIKGKEILELGSGTGFCGIVSSLLGGNVVMTDLADCLDACHQNTKLNLNHLHNFDVKPLNWEDDHKREWANKHFDYIIGADLVYIEETFQNLVKTFKYFHNINKTVKILLAGKIRYKERFQKFQNILEKDFSIEFLQHDDSSNIYLAKIS</sequence>
<accession>A0A7M5X5S2</accession>
<dbReference type="SUPFAM" id="SSF53335">
    <property type="entry name" value="S-adenosyl-L-methionine-dependent methyltransferases"/>
    <property type="match status" value="1"/>
</dbReference>
<dbReference type="Gene3D" id="3.40.50.150">
    <property type="entry name" value="Vaccinia Virus protein VP39"/>
    <property type="match status" value="1"/>
</dbReference>
<dbReference type="InterPro" id="IPR019410">
    <property type="entry name" value="Methyltransf_16"/>
</dbReference>
<protein>
    <submittedName>
        <fullName evidence="1">Uncharacterized protein</fullName>
    </submittedName>
</protein>
<keyword evidence="2" id="KW-1185">Reference proteome</keyword>
<dbReference type="GO" id="GO:0005829">
    <property type="term" value="C:cytosol"/>
    <property type="evidence" value="ECO:0007669"/>
    <property type="project" value="TreeGrafter"/>
</dbReference>
<dbReference type="InterPro" id="IPR029063">
    <property type="entry name" value="SAM-dependent_MTases_sf"/>
</dbReference>
<dbReference type="Proteomes" id="UP000594262">
    <property type="component" value="Unplaced"/>
</dbReference>
<dbReference type="PANTHER" id="PTHR14614">
    <property type="entry name" value="HEPATOCELLULAR CARCINOMA-ASSOCIATED ANTIGEN"/>
    <property type="match status" value="1"/>
</dbReference>
<evidence type="ECO:0000313" key="1">
    <source>
        <dbReference type="EnsemblMetazoa" id="CLYHEMP018227.1"/>
    </source>
</evidence>
<proteinExistence type="predicted"/>
<dbReference type="PANTHER" id="PTHR14614:SF109">
    <property type="entry name" value="RIBOSOMAL LYSINE N-METHYLTRANSFERASE 5"/>
    <property type="match status" value="1"/>
</dbReference>
<reference evidence="1" key="1">
    <citation type="submission" date="2021-01" db="UniProtKB">
        <authorList>
            <consortium name="EnsemblMetazoa"/>
        </authorList>
    </citation>
    <scope>IDENTIFICATION</scope>
</reference>
<dbReference type="RefSeq" id="XP_066915751.1">
    <property type="nucleotide sequence ID" value="XM_067059650.1"/>
</dbReference>
<dbReference type="CDD" id="cd02440">
    <property type="entry name" value="AdoMet_MTases"/>
    <property type="match status" value="1"/>
</dbReference>
<dbReference type="GO" id="GO:0032991">
    <property type="term" value="C:protein-containing complex"/>
    <property type="evidence" value="ECO:0007669"/>
    <property type="project" value="TreeGrafter"/>
</dbReference>
<dbReference type="OrthoDB" id="413520at2759"/>
<dbReference type="GeneID" id="136802892"/>
<dbReference type="AlphaFoldDB" id="A0A7M5X5S2"/>
<dbReference type="Pfam" id="PF10294">
    <property type="entry name" value="Methyltransf_16"/>
    <property type="match status" value="1"/>
</dbReference>
<evidence type="ECO:0000313" key="2">
    <source>
        <dbReference type="Proteomes" id="UP000594262"/>
    </source>
</evidence>
<dbReference type="EnsemblMetazoa" id="CLYHEMT018227.1">
    <property type="protein sequence ID" value="CLYHEMP018227.1"/>
    <property type="gene ID" value="CLYHEMG018227"/>
</dbReference>